<dbReference type="PANTHER" id="PTHR23257:SF963">
    <property type="entry name" value="AT08303P"/>
    <property type="match status" value="1"/>
</dbReference>
<evidence type="ECO:0000259" key="12">
    <source>
        <dbReference type="PROSITE" id="PS50011"/>
    </source>
</evidence>
<keyword evidence="4" id="KW-0597">Phosphoprotein</keyword>
<feature type="region of interest" description="Disordered" evidence="11">
    <location>
        <begin position="711"/>
        <end position="737"/>
    </location>
</feature>
<accession>A0A8B8J4K7</accession>
<dbReference type="GO" id="GO:0009734">
    <property type="term" value="P:auxin-activated signaling pathway"/>
    <property type="evidence" value="ECO:0007669"/>
    <property type="project" value="UniProtKB-KW"/>
</dbReference>
<evidence type="ECO:0000313" key="13">
    <source>
        <dbReference type="Proteomes" id="UP000228380"/>
    </source>
</evidence>
<evidence type="ECO:0000256" key="7">
    <source>
        <dbReference type="ARBA" id="ARBA00022777"/>
    </source>
</evidence>
<feature type="binding site" evidence="10">
    <location>
        <position position="1047"/>
    </location>
    <ligand>
        <name>ATP</name>
        <dbReference type="ChEBI" id="CHEBI:30616"/>
    </ligand>
</feature>
<dbReference type="InterPro" id="IPR017441">
    <property type="entry name" value="Protein_kinase_ATP_BS"/>
</dbReference>
<dbReference type="Pfam" id="PF07714">
    <property type="entry name" value="PK_Tyr_Ser-Thr"/>
    <property type="match status" value="1"/>
</dbReference>
<dbReference type="PANTHER" id="PTHR23257">
    <property type="entry name" value="SERINE-THREONINE PROTEIN KINASE"/>
    <property type="match status" value="1"/>
</dbReference>
<sequence>MDGEIPSPPGQRFAQDYNYLVAGEVPSNKHLNNISVRTGEEFSMDFLQDRITPRGATFRPGIDRGQMKNVGCNNYQIFQAGYEDLAGILGLGRTDSNGYSDVSNPNLAKGHLMDGKAMEHIDRTSKIHGDNNRKVTENCMDECSEPGPLSEPLQGYQNCPRGPGVVESPQSSKVKFLCSFGGKILPRPGDGKLRYVGGETRIISIRRNLSWKELMQKTVSICNQPHTIKYQLPGEDLDALISVSTDEDLQNMMEEYYGLEKADGSQRLRLFLISLIESDNPSIDTRDLHSSSEYQYVVAVNNILEPGPRKSSSGNSYSSQMGYHLDNSPRFQRDSPSFPHSDVINGLAAPDHAGMFMHLPGPQFFVSSQTAPKTPTQSPPFSPRPVQQRDMRHSSNQSYDDQFIADRPLENYHEIDASYCLQGVPKLHPNMRSDVEMPTVSHGMPSQNHKHIRDFINPPFTRNDSDLGLYPYYEKPPQTERAFHSDKCPNQIGDSLSWILGSNDSIGPPQGMPHAYSDSVLQEQGERNLSNASEGTTPYMDFTASPFCQQICQNNLQEGTTRFHENIDINHPNLSDKLQRTLSTSPQVRPEFAYSSHHPEVRGRNESKHQIAYYPGEEHRRKQRSDDLNSGSQDCYVQHCLAGDAVTQMNEKGALLPRDKKLYHDDFNATQETSIYKSKLLGTNYNPGGMRGAHVSSQELEALESSVPTSSLFSSKSDSDNLKVHSPGNPFDGSKPEISTKSYGIANSLRGESSEPLNDHLACEGGNVMALPPSVSWPKDSLEAPLPNKFAEDITPECCGDKTPNDLVYALSSDPVSHLPPGTMSQKDNQGYKVSGSTAPLVTVGGIGLSLNLHADDPPSWSFFPNPATGNILKKEVVLLDWDSINHPDSGITDMDHEGCGLEPWKGGENRSICNVHNNVAPETGVIIEDVTDSVPSDIPAFPTIVPHVLQEAVDEVETGEISLPKVTDAESNTPESVSEDAKTDERDMDESISDAAIAEMEAGIYGLQIIRNADLEELRELGSGTFGTVFHGKWRGTDVAIKRIKKSCFSGRSSEQERLTKDFWREAQILSNLHHPNVVAFYGVVPDGAGGTLATVTEFMVNGSLRHVLLRKDRALDRRKRLIIAMDAAFGMEYLHSKNIVHFDLKCDNLLVNLRDSQRPICKVGDFGLSRIKRNTLVSGGVRGTLPWMAPELLNGSSSRVSEKVDVFSFGIAMWEILTGEEPYANMHCGAIIGGIVNNTLRPPIPERCDPEWRRLMEECWSPDPAVRPSFTEITDRLRAMSVALLQSRGQTHANR</sequence>
<keyword evidence="13" id="KW-1185">Reference proteome</keyword>
<dbReference type="FunFam" id="3.30.200.20:FF:000081">
    <property type="entry name" value="Octicosapeptide/phox/Bem1p domain kinase superfamily protein"/>
    <property type="match status" value="1"/>
</dbReference>
<dbReference type="KEGG" id="pda:103706982"/>
<evidence type="ECO:0000313" key="16">
    <source>
        <dbReference type="RefSeq" id="XP_038971257.1"/>
    </source>
</evidence>
<evidence type="ECO:0000256" key="1">
    <source>
        <dbReference type="ARBA" id="ARBA00004496"/>
    </source>
</evidence>
<evidence type="ECO:0000256" key="6">
    <source>
        <dbReference type="ARBA" id="ARBA00022741"/>
    </source>
</evidence>
<dbReference type="Gene3D" id="1.10.510.10">
    <property type="entry name" value="Transferase(Phosphotransferase) domain 1"/>
    <property type="match status" value="1"/>
</dbReference>
<evidence type="ECO:0000256" key="9">
    <source>
        <dbReference type="ARBA" id="ARBA00023294"/>
    </source>
</evidence>
<keyword evidence="2" id="KW-0963">Cytoplasm</keyword>
<dbReference type="RefSeq" id="XP_026660410.2">
    <property type="nucleotide sequence ID" value="XM_026804609.2"/>
</dbReference>
<evidence type="ECO:0000256" key="11">
    <source>
        <dbReference type="SAM" id="MobiDB-lite"/>
    </source>
</evidence>
<evidence type="ECO:0000313" key="14">
    <source>
        <dbReference type="RefSeq" id="XP_008789506.2"/>
    </source>
</evidence>
<dbReference type="FunFam" id="1.10.510.10:FF:000142">
    <property type="entry name" value="Octicosapeptide/phox/Bem1p domain kinase superfamily protein"/>
    <property type="match status" value="1"/>
</dbReference>
<keyword evidence="9" id="KW-0927">Auxin signaling pathway</keyword>
<dbReference type="GO" id="GO:0010928">
    <property type="term" value="P:regulation of auxin mediated signaling pathway"/>
    <property type="evidence" value="ECO:0007669"/>
    <property type="project" value="UniProtKB-ARBA"/>
</dbReference>
<keyword evidence="7" id="KW-0418">Kinase</keyword>
<dbReference type="Pfam" id="PF00564">
    <property type="entry name" value="PB1"/>
    <property type="match status" value="1"/>
</dbReference>
<comment type="subcellular location">
    <subcellularLocation>
        <location evidence="1">Cytoplasm</location>
    </subcellularLocation>
</comment>
<dbReference type="InterPro" id="IPR000719">
    <property type="entry name" value="Prot_kinase_dom"/>
</dbReference>
<dbReference type="CDD" id="cd06410">
    <property type="entry name" value="PB1_UP2"/>
    <property type="match status" value="1"/>
</dbReference>
<dbReference type="InterPro" id="IPR011009">
    <property type="entry name" value="Kinase-like_dom_sf"/>
</dbReference>
<protein>
    <submittedName>
        <fullName evidence="14 15">Uncharacterized protein LOC103706982 isoform X1</fullName>
    </submittedName>
</protein>
<feature type="region of interest" description="Disordered" evidence="11">
    <location>
        <begin position="964"/>
        <end position="989"/>
    </location>
</feature>
<dbReference type="GO" id="GO:0004674">
    <property type="term" value="F:protein serine/threonine kinase activity"/>
    <property type="evidence" value="ECO:0007669"/>
    <property type="project" value="UniProtKB-KW"/>
</dbReference>
<dbReference type="PRINTS" id="PR00109">
    <property type="entry name" value="TYRKINASE"/>
</dbReference>
<dbReference type="CDD" id="cd13999">
    <property type="entry name" value="STKc_MAP3K-like"/>
    <property type="match status" value="1"/>
</dbReference>
<keyword evidence="3" id="KW-0723">Serine/threonine-protein kinase</keyword>
<dbReference type="Gene3D" id="3.10.20.90">
    <property type="entry name" value="Phosphatidylinositol 3-kinase Catalytic Subunit, Chain A, domain 1"/>
    <property type="match status" value="1"/>
</dbReference>
<evidence type="ECO:0000256" key="5">
    <source>
        <dbReference type="ARBA" id="ARBA00022679"/>
    </source>
</evidence>
<feature type="domain" description="Protein kinase" evidence="12">
    <location>
        <begin position="1016"/>
        <end position="1287"/>
    </location>
</feature>
<keyword evidence="6 10" id="KW-0547">Nucleotide-binding</keyword>
<evidence type="ECO:0000256" key="8">
    <source>
        <dbReference type="ARBA" id="ARBA00022840"/>
    </source>
</evidence>
<dbReference type="OrthoDB" id="4062651at2759"/>
<gene>
    <name evidence="14 15 16 17" type="primary">LOC103706982</name>
</gene>
<dbReference type="PROSITE" id="PS50011">
    <property type="entry name" value="PROTEIN_KINASE_DOM"/>
    <property type="match status" value="1"/>
</dbReference>
<dbReference type="GO" id="GO:0005524">
    <property type="term" value="F:ATP binding"/>
    <property type="evidence" value="ECO:0007669"/>
    <property type="project" value="UniProtKB-UniRule"/>
</dbReference>
<keyword evidence="5" id="KW-0808">Transferase</keyword>
<dbReference type="GeneID" id="103706982"/>
<feature type="region of interest" description="Disordered" evidence="11">
    <location>
        <begin position="366"/>
        <end position="398"/>
    </location>
</feature>
<dbReference type="FunFam" id="3.10.20.90:FF:000058">
    <property type="entry name" value="Octicosapeptide/phox/Bem1p domain kinase superfamily protein"/>
    <property type="match status" value="1"/>
</dbReference>
<dbReference type="SUPFAM" id="SSF56112">
    <property type="entry name" value="Protein kinase-like (PK-like)"/>
    <property type="match status" value="1"/>
</dbReference>
<evidence type="ECO:0000256" key="2">
    <source>
        <dbReference type="ARBA" id="ARBA00022490"/>
    </source>
</evidence>
<dbReference type="RefSeq" id="XP_038971257.1">
    <property type="nucleotide sequence ID" value="XM_039115329.1"/>
</dbReference>
<organism evidence="13 15">
    <name type="scientific">Phoenix dactylifera</name>
    <name type="common">Date palm</name>
    <dbReference type="NCBI Taxonomy" id="42345"/>
    <lineage>
        <taxon>Eukaryota</taxon>
        <taxon>Viridiplantae</taxon>
        <taxon>Streptophyta</taxon>
        <taxon>Embryophyta</taxon>
        <taxon>Tracheophyta</taxon>
        <taxon>Spermatophyta</taxon>
        <taxon>Magnoliopsida</taxon>
        <taxon>Liliopsida</taxon>
        <taxon>Arecaceae</taxon>
        <taxon>Coryphoideae</taxon>
        <taxon>Phoeniceae</taxon>
        <taxon>Phoenix</taxon>
    </lineage>
</organism>
<dbReference type="PROSITE" id="PS00108">
    <property type="entry name" value="PROTEIN_KINASE_ST"/>
    <property type="match status" value="1"/>
</dbReference>
<reference evidence="13" key="1">
    <citation type="journal article" date="2019" name="Nat. Commun.">
        <title>Genome-wide association mapping of date palm fruit traits.</title>
        <authorList>
            <person name="Hazzouri K.M."/>
            <person name="Gros-Balthazard M."/>
            <person name="Flowers J.M."/>
            <person name="Copetti D."/>
            <person name="Lemansour A."/>
            <person name="Lebrun M."/>
            <person name="Masmoudi K."/>
            <person name="Ferrand S."/>
            <person name="Dhar M.I."/>
            <person name="Fresquez Z.A."/>
            <person name="Rosas U."/>
            <person name="Zhang J."/>
            <person name="Talag J."/>
            <person name="Lee S."/>
            <person name="Kudrna D."/>
            <person name="Powell R.F."/>
            <person name="Leitch I.J."/>
            <person name="Krueger R.R."/>
            <person name="Wing R.A."/>
            <person name="Amiri K.M.A."/>
            <person name="Purugganan M.D."/>
        </authorList>
    </citation>
    <scope>NUCLEOTIDE SEQUENCE [LARGE SCALE GENOMIC DNA]</scope>
    <source>
        <strain evidence="13">cv. Khalas</strain>
    </source>
</reference>
<evidence type="ECO:0000313" key="15">
    <source>
        <dbReference type="RefSeq" id="XP_026660410.2"/>
    </source>
</evidence>
<dbReference type="InterPro" id="IPR000270">
    <property type="entry name" value="PB1_dom"/>
</dbReference>
<evidence type="ECO:0000313" key="17">
    <source>
        <dbReference type="RefSeq" id="XP_038971258.1"/>
    </source>
</evidence>
<dbReference type="SMART" id="SM00666">
    <property type="entry name" value="PB1"/>
    <property type="match status" value="1"/>
</dbReference>
<feature type="compositionally biased region" description="Polar residues" evidence="11">
    <location>
        <begin position="366"/>
        <end position="376"/>
    </location>
</feature>
<keyword evidence="8 10" id="KW-0067">ATP-binding</keyword>
<dbReference type="InterPro" id="IPR001245">
    <property type="entry name" value="Ser-Thr/Tyr_kinase_cat_dom"/>
</dbReference>
<evidence type="ECO:0000256" key="3">
    <source>
        <dbReference type="ARBA" id="ARBA00022527"/>
    </source>
</evidence>
<name>A0A8B8J4K7_PHODC</name>
<dbReference type="RefSeq" id="XP_038971258.1">
    <property type="nucleotide sequence ID" value="XM_039115330.1"/>
</dbReference>
<dbReference type="GO" id="GO:0005737">
    <property type="term" value="C:cytoplasm"/>
    <property type="evidence" value="ECO:0007669"/>
    <property type="project" value="UniProtKB-SubCell"/>
</dbReference>
<dbReference type="RefSeq" id="XP_008789506.2">
    <property type="nucleotide sequence ID" value="XM_008791284.4"/>
</dbReference>
<dbReference type="Gene3D" id="3.30.200.20">
    <property type="entry name" value="Phosphorylase Kinase, domain 1"/>
    <property type="match status" value="1"/>
</dbReference>
<dbReference type="Proteomes" id="UP000228380">
    <property type="component" value="Chromosome 18"/>
</dbReference>
<proteinExistence type="predicted"/>
<dbReference type="InterPro" id="IPR008271">
    <property type="entry name" value="Ser/Thr_kinase_AS"/>
</dbReference>
<dbReference type="PROSITE" id="PS00107">
    <property type="entry name" value="PROTEIN_KINASE_ATP"/>
    <property type="match status" value="1"/>
</dbReference>
<dbReference type="SUPFAM" id="SSF54277">
    <property type="entry name" value="CAD &amp; PB1 domains"/>
    <property type="match status" value="1"/>
</dbReference>
<evidence type="ECO:0000256" key="10">
    <source>
        <dbReference type="PROSITE-ProRule" id="PRU10141"/>
    </source>
</evidence>
<reference evidence="14 15" key="2">
    <citation type="submission" date="2025-04" db="UniProtKB">
        <authorList>
            <consortium name="RefSeq"/>
        </authorList>
    </citation>
    <scope>IDENTIFICATION</scope>
    <source>
        <tissue evidence="14 15">Young leaves</tissue>
    </source>
</reference>
<dbReference type="InterPro" id="IPR050167">
    <property type="entry name" value="Ser_Thr_protein_kinase"/>
</dbReference>
<evidence type="ECO:0000256" key="4">
    <source>
        <dbReference type="ARBA" id="ARBA00022553"/>
    </source>
</evidence>
<dbReference type="SMART" id="SM00220">
    <property type="entry name" value="S_TKc"/>
    <property type="match status" value="1"/>
</dbReference>